<dbReference type="InterPro" id="IPR001647">
    <property type="entry name" value="HTH_TetR"/>
</dbReference>
<evidence type="ECO:0000313" key="7">
    <source>
        <dbReference type="EMBL" id="MFD2416591.1"/>
    </source>
</evidence>
<dbReference type="PRINTS" id="PR00455">
    <property type="entry name" value="HTHTETR"/>
</dbReference>
<evidence type="ECO:0000256" key="5">
    <source>
        <dbReference type="SAM" id="MobiDB-lite"/>
    </source>
</evidence>
<feature type="region of interest" description="Disordered" evidence="5">
    <location>
        <begin position="1"/>
        <end position="30"/>
    </location>
</feature>
<organism evidence="7 8">
    <name type="scientific">Amycolatopsis pigmentata</name>
    <dbReference type="NCBI Taxonomy" id="450801"/>
    <lineage>
        <taxon>Bacteria</taxon>
        <taxon>Bacillati</taxon>
        <taxon>Actinomycetota</taxon>
        <taxon>Actinomycetes</taxon>
        <taxon>Pseudonocardiales</taxon>
        <taxon>Pseudonocardiaceae</taxon>
        <taxon>Amycolatopsis</taxon>
    </lineage>
</organism>
<name>A0ABW5FRF1_9PSEU</name>
<dbReference type="SUPFAM" id="SSF46689">
    <property type="entry name" value="Homeodomain-like"/>
    <property type="match status" value="1"/>
</dbReference>
<reference evidence="8" key="1">
    <citation type="journal article" date="2019" name="Int. J. Syst. Evol. Microbiol.">
        <title>The Global Catalogue of Microorganisms (GCM) 10K type strain sequencing project: providing services to taxonomists for standard genome sequencing and annotation.</title>
        <authorList>
            <consortium name="The Broad Institute Genomics Platform"/>
            <consortium name="The Broad Institute Genome Sequencing Center for Infectious Disease"/>
            <person name="Wu L."/>
            <person name="Ma J."/>
        </authorList>
    </citation>
    <scope>NUCLEOTIDE SEQUENCE [LARGE SCALE GENOMIC DNA]</scope>
    <source>
        <strain evidence="8">CGMCC 4.7645</strain>
    </source>
</reference>
<dbReference type="SUPFAM" id="SSF48498">
    <property type="entry name" value="Tetracyclin repressor-like, C-terminal domain"/>
    <property type="match status" value="1"/>
</dbReference>
<evidence type="ECO:0000259" key="6">
    <source>
        <dbReference type="PROSITE" id="PS50977"/>
    </source>
</evidence>
<feature type="domain" description="HTH tetR-type" evidence="6">
    <location>
        <begin position="32"/>
        <end position="91"/>
    </location>
</feature>
<evidence type="ECO:0000256" key="2">
    <source>
        <dbReference type="ARBA" id="ARBA00023125"/>
    </source>
</evidence>
<dbReference type="PROSITE" id="PS50977">
    <property type="entry name" value="HTH_TETR_2"/>
    <property type="match status" value="1"/>
</dbReference>
<evidence type="ECO:0000256" key="4">
    <source>
        <dbReference type="PROSITE-ProRule" id="PRU00335"/>
    </source>
</evidence>
<evidence type="ECO:0000256" key="3">
    <source>
        <dbReference type="ARBA" id="ARBA00023163"/>
    </source>
</evidence>
<dbReference type="InterPro" id="IPR049445">
    <property type="entry name" value="TetR_SbtR-like_C"/>
</dbReference>
<feature type="DNA-binding region" description="H-T-H motif" evidence="4">
    <location>
        <begin position="54"/>
        <end position="73"/>
    </location>
</feature>
<gene>
    <name evidence="7" type="ORF">ACFSXZ_09670</name>
</gene>
<protein>
    <submittedName>
        <fullName evidence="7">TetR/AcrR family transcriptional regulator</fullName>
    </submittedName>
</protein>
<dbReference type="InterPro" id="IPR036271">
    <property type="entry name" value="Tet_transcr_reg_TetR-rel_C_sf"/>
</dbReference>
<dbReference type="InterPro" id="IPR050109">
    <property type="entry name" value="HTH-type_TetR-like_transc_reg"/>
</dbReference>
<dbReference type="Pfam" id="PF00440">
    <property type="entry name" value="TetR_N"/>
    <property type="match status" value="1"/>
</dbReference>
<keyword evidence="1" id="KW-0805">Transcription regulation</keyword>
<comment type="caution">
    <text evidence="7">The sequence shown here is derived from an EMBL/GenBank/DDBJ whole genome shotgun (WGS) entry which is preliminary data.</text>
</comment>
<evidence type="ECO:0000256" key="1">
    <source>
        <dbReference type="ARBA" id="ARBA00023015"/>
    </source>
</evidence>
<dbReference type="InterPro" id="IPR009057">
    <property type="entry name" value="Homeodomain-like_sf"/>
</dbReference>
<accession>A0ABW5FRF1</accession>
<dbReference type="Proteomes" id="UP001597417">
    <property type="component" value="Unassembled WGS sequence"/>
</dbReference>
<sequence>MPHDAAKPASDTTEQEGATPPRAQTRRRADARRNIDALIEAARTVFDTAGVDAPAKQITDLAGVGVGTLYRHFPQRSDLVKAVVQSGIDAVAAAGTRLGETRDSMSALSEWIDQFVELLGTKRGLASALHSGDPAFDDLPGYFTERLGPTLTALLDAAAADGAIRDDFRADELLLAIALLCQPLPGREPELGRRLTAALVDGLRFGADRTGK</sequence>
<dbReference type="PANTHER" id="PTHR30055">
    <property type="entry name" value="HTH-TYPE TRANSCRIPTIONAL REGULATOR RUTR"/>
    <property type="match status" value="1"/>
</dbReference>
<dbReference type="Pfam" id="PF21597">
    <property type="entry name" value="TetR_C_43"/>
    <property type="match status" value="1"/>
</dbReference>
<keyword evidence="2 4" id="KW-0238">DNA-binding</keyword>
<dbReference type="PANTHER" id="PTHR30055:SF234">
    <property type="entry name" value="HTH-TYPE TRANSCRIPTIONAL REGULATOR BETI"/>
    <property type="match status" value="1"/>
</dbReference>
<evidence type="ECO:0000313" key="8">
    <source>
        <dbReference type="Proteomes" id="UP001597417"/>
    </source>
</evidence>
<dbReference type="EMBL" id="JBHUKR010000006">
    <property type="protein sequence ID" value="MFD2416591.1"/>
    <property type="molecule type" value="Genomic_DNA"/>
</dbReference>
<dbReference type="Gene3D" id="1.10.357.10">
    <property type="entry name" value="Tetracycline Repressor, domain 2"/>
    <property type="match status" value="1"/>
</dbReference>
<keyword evidence="8" id="KW-1185">Reference proteome</keyword>
<proteinExistence type="predicted"/>
<keyword evidence="3" id="KW-0804">Transcription</keyword>
<dbReference type="RefSeq" id="WP_378263515.1">
    <property type="nucleotide sequence ID" value="NZ_JBHUKR010000006.1"/>
</dbReference>